<dbReference type="AlphaFoldDB" id="A0A7X0F7J0"/>
<gene>
    <name evidence="1" type="ORF">GGR00_002390</name>
</gene>
<organism evidence="1 2">
    <name type="scientific">Aminobacter aganoensis</name>
    <dbReference type="NCBI Taxonomy" id="83264"/>
    <lineage>
        <taxon>Bacteria</taxon>
        <taxon>Pseudomonadati</taxon>
        <taxon>Pseudomonadota</taxon>
        <taxon>Alphaproteobacteria</taxon>
        <taxon>Hyphomicrobiales</taxon>
        <taxon>Phyllobacteriaceae</taxon>
        <taxon>Aminobacter</taxon>
    </lineage>
</organism>
<protein>
    <submittedName>
        <fullName evidence="1">Uncharacterized protein</fullName>
    </submittedName>
</protein>
<dbReference type="EMBL" id="JACHOU010000004">
    <property type="protein sequence ID" value="MBB6354606.1"/>
    <property type="molecule type" value="Genomic_DNA"/>
</dbReference>
<evidence type="ECO:0000313" key="2">
    <source>
        <dbReference type="Proteomes" id="UP000536262"/>
    </source>
</evidence>
<dbReference type="RefSeq" id="WP_184699518.1">
    <property type="nucleotide sequence ID" value="NZ_BAABEG010000001.1"/>
</dbReference>
<keyword evidence="2" id="KW-1185">Reference proteome</keyword>
<comment type="caution">
    <text evidence="1">The sequence shown here is derived from an EMBL/GenBank/DDBJ whole genome shotgun (WGS) entry which is preliminary data.</text>
</comment>
<evidence type="ECO:0000313" key="1">
    <source>
        <dbReference type="EMBL" id="MBB6354606.1"/>
    </source>
</evidence>
<reference evidence="1 2" key="1">
    <citation type="submission" date="2020-08" db="EMBL/GenBank/DDBJ databases">
        <title>Genomic Encyclopedia of Type Strains, Phase IV (KMG-IV): sequencing the most valuable type-strain genomes for metagenomic binning, comparative biology and taxonomic classification.</title>
        <authorList>
            <person name="Goeker M."/>
        </authorList>
    </citation>
    <scope>NUCLEOTIDE SEQUENCE [LARGE SCALE GENOMIC DNA]</scope>
    <source>
        <strain evidence="1 2">DSM 7051</strain>
    </source>
</reference>
<sequence length="187" mass="21045">MVSHRLRCTSAQLRQIAHDIVGYQLAPYPQLPSFARCRLLHRNGGITEVRATDLDVADKFEVWTLALSEMAVPAELDFVPWPFETWSVQVLVSDQYVVRDRDPHPELVGTEPFVHFATRPGTVPAGAISRCRVDRGLLFEGASGKHLAIAADWFPMNLFVSEDEKAIEEYVADSLHLDLEAYLRSRG</sequence>
<proteinExistence type="predicted"/>
<dbReference type="Proteomes" id="UP000536262">
    <property type="component" value="Unassembled WGS sequence"/>
</dbReference>
<name>A0A7X0F7J0_9HYPH</name>
<accession>A0A7X0F7J0</accession>